<protein>
    <submittedName>
        <fullName evidence="6">Uncharacterized protein</fullName>
    </submittedName>
</protein>
<evidence type="ECO:0000259" key="4">
    <source>
        <dbReference type="PROSITE" id="PS50009"/>
    </source>
</evidence>
<dbReference type="EMBL" id="CAVNYO010000161">
    <property type="protein sequence ID" value="CAK5270231.1"/>
    <property type="molecule type" value="Genomic_DNA"/>
</dbReference>
<dbReference type="SMART" id="SM00229">
    <property type="entry name" value="RasGEFN"/>
    <property type="match status" value="1"/>
</dbReference>
<sequence>MPAHSDADVRRLRRVHQKFGPLIISTNVPVLPGVRSDEPNSPSSSVERSSIVPQTAIAEGPIDVVFPSVAVPWRLLQKLVNHESGSEGIPEIAALVTVLLTSIESVLHSIFHREFLLRQCIVHTQIRDTIVHCSYELRDHVAGMAAGDIPCVRENAQEIKRLIRGIVGHLLILHRKVEEFHRVDMKPLPALPIEEAEESNPPHAEASSTVAHSPIVDSPVSDSQSRTTEADSTLGTTDITPESSTTTVSAVVSSEAKSPLVKPRTRRRDKLLQRLLQLREDFLKSFRVDSEALASSLEERKATARQSFINDRVDPGGNGETVDMPLPTGAAVAICFDQNGDVRAASLTALVHILTSHHVFTMDEVSETFFLAFRLFSSPQAVLEAVQERWDEQPPLPLDQLSLPQQRVWLQQKTYVANCIAQLILTWLDDYWRPKYDKHMLPQLSEFVKGKFPAAGIPAPVLGLLQDALHRASQPDYNPRRQRTFDTERDGPPPPPPDFFLLVTPDDDFGVSLSCFDAPGGSEQLAVELTHKAHGLFRAIDIEPTVFKWVKNRREEQLQLIVMEETILVWVANSILTLANRTARVQRIEFWLDVAAVKLFWLAQLLHCICDIRWLGSVAGGAIERDNSGKFSSPSLSSIQSYLAQNLSIKSKEQYRLLSSMYDKNFAAYRRELSKSTDCKLPVVPLISTALRQDVISAYELSDLTNEAEKELIHFSAFKILRRTIRSMEASMLPYNIQPLQTVQTFIQQQLDGYRSHDAFLNTFDAMSLQLEGRAPAPIQKGRAWLQTIKGSPESGQFALFELPDPRTASPPSFMQKFAAFLNLRRSG</sequence>
<dbReference type="PANTHER" id="PTHR23113:SF99">
    <property type="entry name" value="RASGEF DOMAIN-CONTAINING PROTEIN"/>
    <property type="match status" value="1"/>
</dbReference>
<dbReference type="Proteomes" id="UP001295794">
    <property type="component" value="Unassembled WGS sequence"/>
</dbReference>
<dbReference type="SUPFAM" id="SSF48366">
    <property type="entry name" value="Ras GEF"/>
    <property type="match status" value="1"/>
</dbReference>
<evidence type="ECO:0000256" key="3">
    <source>
        <dbReference type="SAM" id="MobiDB-lite"/>
    </source>
</evidence>
<evidence type="ECO:0000256" key="2">
    <source>
        <dbReference type="PROSITE-ProRule" id="PRU00168"/>
    </source>
</evidence>
<gene>
    <name evidence="6" type="ORF">MYCIT1_LOCUS14466</name>
</gene>
<dbReference type="InterPro" id="IPR023578">
    <property type="entry name" value="Ras_GEF_dom_sf"/>
</dbReference>
<dbReference type="PANTHER" id="PTHR23113">
    <property type="entry name" value="GUANINE NUCLEOTIDE EXCHANGE FACTOR"/>
    <property type="match status" value="1"/>
</dbReference>
<dbReference type="GO" id="GO:0007264">
    <property type="term" value="P:small GTPase-mediated signal transduction"/>
    <property type="evidence" value="ECO:0007669"/>
    <property type="project" value="InterPro"/>
</dbReference>
<name>A0AAD2H6J0_9AGAR</name>
<evidence type="ECO:0000259" key="5">
    <source>
        <dbReference type="PROSITE" id="PS50212"/>
    </source>
</evidence>
<feature type="domain" description="Ras-GEF" evidence="4">
    <location>
        <begin position="521"/>
        <end position="774"/>
    </location>
</feature>
<dbReference type="PROSITE" id="PS50009">
    <property type="entry name" value="RASGEF_CAT"/>
    <property type="match status" value="1"/>
</dbReference>
<dbReference type="InterPro" id="IPR001895">
    <property type="entry name" value="RASGEF_cat_dom"/>
</dbReference>
<keyword evidence="7" id="KW-1185">Reference proteome</keyword>
<feature type="domain" description="N-terminal Ras-GEF" evidence="5">
    <location>
        <begin position="338"/>
        <end position="473"/>
    </location>
</feature>
<dbReference type="CDD" id="cd06224">
    <property type="entry name" value="REM"/>
    <property type="match status" value="1"/>
</dbReference>
<feature type="region of interest" description="Disordered" evidence="3">
    <location>
        <begin position="473"/>
        <end position="495"/>
    </location>
</feature>
<evidence type="ECO:0000313" key="7">
    <source>
        <dbReference type="Proteomes" id="UP001295794"/>
    </source>
</evidence>
<dbReference type="SMART" id="SM00147">
    <property type="entry name" value="RasGEF"/>
    <property type="match status" value="1"/>
</dbReference>
<dbReference type="PROSITE" id="PS50212">
    <property type="entry name" value="RASGEF_NTER"/>
    <property type="match status" value="1"/>
</dbReference>
<proteinExistence type="predicted"/>
<dbReference type="Gene3D" id="1.20.870.10">
    <property type="entry name" value="Son of sevenless (SoS) protein Chain: S domain 1"/>
    <property type="match status" value="1"/>
</dbReference>
<dbReference type="InterPro" id="IPR036964">
    <property type="entry name" value="RASGEF_cat_dom_sf"/>
</dbReference>
<feature type="compositionally biased region" description="Polar residues" evidence="3">
    <location>
        <begin position="220"/>
        <end position="235"/>
    </location>
</feature>
<evidence type="ECO:0000313" key="6">
    <source>
        <dbReference type="EMBL" id="CAK5270231.1"/>
    </source>
</evidence>
<dbReference type="InterPro" id="IPR000651">
    <property type="entry name" value="Ras-like_Gua-exchang_fac_N"/>
</dbReference>
<feature type="region of interest" description="Disordered" evidence="3">
    <location>
        <begin position="196"/>
        <end position="265"/>
    </location>
</feature>
<comment type="caution">
    <text evidence="6">The sequence shown here is derived from an EMBL/GenBank/DDBJ whole genome shotgun (WGS) entry which is preliminary data.</text>
</comment>
<organism evidence="6 7">
    <name type="scientific">Mycena citricolor</name>
    <dbReference type="NCBI Taxonomy" id="2018698"/>
    <lineage>
        <taxon>Eukaryota</taxon>
        <taxon>Fungi</taxon>
        <taxon>Dikarya</taxon>
        <taxon>Basidiomycota</taxon>
        <taxon>Agaricomycotina</taxon>
        <taxon>Agaricomycetes</taxon>
        <taxon>Agaricomycetidae</taxon>
        <taxon>Agaricales</taxon>
        <taxon>Marasmiineae</taxon>
        <taxon>Mycenaceae</taxon>
        <taxon>Mycena</taxon>
    </lineage>
</organism>
<reference evidence="6" key="1">
    <citation type="submission" date="2023-11" db="EMBL/GenBank/DDBJ databases">
        <authorList>
            <person name="De Vega J J."/>
            <person name="De Vega J J."/>
        </authorList>
    </citation>
    <scope>NUCLEOTIDE SEQUENCE</scope>
</reference>
<evidence type="ECO:0000256" key="1">
    <source>
        <dbReference type="ARBA" id="ARBA00022658"/>
    </source>
</evidence>
<keyword evidence="1 2" id="KW-0344">Guanine-nucleotide releasing factor</keyword>
<dbReference type="Gene3D" id="1.10.840.10">
    <property type="entry name" value="Ras guanine-nucleotide exchange factors catalytic domain"/>
    <property type="match status" value="1"/>
</dbReference>
<accession>A0AAD2H6J0</accession>
<dbReference type="AlphaFoldDB" id="A0AAD2H6J0"/>
<dbReference type="Pfam" id="PF00618">
    <property type="entry name" value="RasGEF_N"/>
    <property type="match status" value="1"/>
</dbReference>
<dbReference type="InterPro" id="IPR008937">
    <property type="entry name" value="Ras-like_GEF"/>
</dbReference>
<dbReference type="GO" id="GO:0005085">
    <property type="term" value="F:guanyl-nucleotide exchange factor activity"/>
    <property type="evidence" value="ECO:0007669"/>
    <property type="project" value="UniProtKB-KW"/>
</dbReference>
<feature type="compositionally biased region" description="Low complexity" evidence="3">
    <location>
        <begin position="236"/>
        <end position="256"/>
    </location>
</feature>